<gene>
    <name evidence="5" type="ORF">A3Q56_06642</name>
</gene>
<dbReference type="PROSITE" id="PS50923">
    <property type="entry name" value="SUSHI"/>
    <property type="match status" value="1"/>
</dbReference>
<organism evidence="5 6">
    <name type="scientific">Intoshia linei</name>
    <dbReference type="NCBI Taxonomy" id="1819745"/>
    <lineage>
        <taxon>Eukaryota</taxon>
        <taxon>Metazoa</taxon>
        <taxon>Spiralia</taxon>
        <taxon>Lophotrochozoa</taxon>
        <taxon>Mesozoa</taxon>
        <taxon>Orthonectida</taxon>
        <taxon>Rhopaluridae</taxon>
        <taxon>Intoshia</taxon>
    </lineage>
</organism>
<evidence type="ECO:0000313" key="5">
    <source>
        <dbReference type="EMBL" id="OAF65646.1"/>
    </source>
</evidence>
<comment type="caution">
    <text evidence="2">Lacks conserved residue(s) required for the propagation of feature annotation.</text>
</comment>
<accession>A0A177AUI8</accession>
<keyword evidence="2" id="KW-0768">Sushi</keyword>
<evidence type="ECO:0000256" key="1">
    <source>
        <dbReference type="ARBA" id="ARBA00023157"/>
    </source>
</evidence>
<feature type="region of interest" description="Disordered" evidence="3">
    <location>
        <begin position="111"/>
        <end position="174"/>
    </location>
</feature>
<evidence type="ECO:0000256" key="2">
    <source>
        <dbReference type="PROSITE-ProRule" id="PRU00302"/>
    </source>
</evidence>
<evidence type="ECO:0000313" key="6">
    <source>
        <dbReference type="Proteomes" id="UP000078046"/>
    </source>
</evidence>
<keyword evidence="6" id="KW-1185">Reference proteome</keyword>
<dbReference type="AlphaFoldDB" id="A0A177AUI8"/>
<feature type="domain" description="Sushi" evidence="4">
    <location>
        <begin position="6"/>
        <end position="70"/>
    </location>
</feature>
<dbReference type="InterPro" id="IPR035976">
    <property type="entry name" value="Sushi/SCR/CCP_sf"/>
</dbReference>
<dbReference type="SUPFAM" id="SSF57535">
    <property type="entry name" value="Complement control module/SCR domain"/>
    <property type="match status" value="1"/>
</dbReference>
<dbReference type="InterPro" id="IPR000436">
    <property type="entry name" value="Sushi_SCR_CCP_dom"/>
</dbReference>
<evidence type="ECO:0000256" key="3">
    <source>
        <dbReference type="SAM" id="MobiDB-lite"/>
    </source>
</evidence>
<dbReference type="EMBL" id="LWCA01001204">
    <property type="protein sequence ID" value="OAF65646.1"/>
    <property type="molecule type" value="Genomic_DNA"/>
</dbReference>
<feature type="compositionally biased region" description="Polar residues" evidence="3">
    <location>
        <begin position="74"/>
        <end position="88"/>
    </location>
</feature>
<dbReference type="Gene3D" id="2.10.70.10">
    <property type="entry name" value="Complement Module, domain 1"/>
    <property type="match status" value="1"/>
</dbReference>
<dbReference type="Proteomes" id="UP000078046">
    <property type="component" value="Unassembled WGS sequence"/>
</dbReference>
<proteinExistence type="predicted"/>
<comment type="caution">
    <text evidence="5">The sequence shown here is derived from an EMBL/GenBank/DDBJ whole genome shotgun (WGS) entry which is preliminary data.</text>
</comment>
<feature type="compositionally biased region" description="Basic and acidic residues" evidence="3">
    <location>
        <begin position="144"/>
        <end position="155"/>
    </location>
</feature>
<feature type="compositionally biased region" description="Acidic residues" evidence="3">
    <location>
        <begin position="157"/>
        <end position="174"/>
    </location>
</feature>
<name>A0A177AUI8_9BILA</name>
<feature type="non-terminal residue" evidence="5">
    <location>
        <position position="174"/>
    </location>
</feature>
<evidence type="ECO:0000259" key="4">
    <source>
        <dbReference type="PROSITE" id="PS50923"/>
    </source>
</evidence>
<sequence>MINVNIGCNPITIKNGAIVNNVNASRFDFDENYEIRCMAGYIPSVGSIRCSKKSKSNLMGWSHPIPTCDDNKVPTHTNGNSSPDNSNNVIINKLKNDVFQMDTDEIPENIQTNDYRETENPQTMPKPQIEKEKPKTTLDQPIEVVKELTEKKINEPVDNEEETKEQIDEPVDTE</sequence>
<reference evidence="5 6" key="1">
    <citation type="submission" date="2016-04" db="EMBL/GenBank/DDBJ databases">
        <title>The genome of Intoshia linei affirms orthonectids as highly simplified spiralians.</title>
        <authorList>
            <person name="Mikhailov K.V."/>
            <person name="Slusarev G.S."/>
            <person name="Nikitin M.A."/>
            <person name="Logacheva M.D."/>
            <person name="Penin A."/>
            <person name="Aleoshin V."/>
            <person name="Panchin Y.V."/>
        </authorList>
    </citation>
    <scope>NUCLEOTIDE SEQUENCE [LARGE SCALE GENOMIC DNA]</scope>
    <source>
        <strain evidence="5">Intl2013</strain>
        <tissue evidence="5">Whole animal</tissue>
    </source>
</reference>
<keyword evidence="1" id="KW-1015">Disulfide bond</keyword>
<protein>
    <recommendedName>
        <fullName evidence="4">Sushi domain-containing protein</fullName>
    </recommendedName>
</protein>
<dbReference type="CDD" id="cd00033">
    <property type="entry name" value="CCP"/>
    <property type="match status" value="1"/>
</dbReference>
<feature type="region of interest" description="Disordered" evidence="3">
    <location>
        <begin position="69"/>
        <end position="88"/>
    </location>
</feature>